<dbReference type="AlphaFoldDB" id="A0AA37WGY0"/>
<dbReference type="PANTHER" id="PTHR46928:SF1">
    <property type="entry name" value="MESENCHYME-SPECIFIC CELL SURFACE GLYCOPROTEIN"/>
    <property type="match status" value="1"/>
</dbReference>
<sequence>MKTVFTYLLFVILIAPGFSQLQTADIAFTGFNADGDDDIAFVAFSDIPANTTIYFCDSEWNGDSFGDDENDVIWISGDQDILAGTIIQINHLDGEIEVNHGSVSGGTGLSKNGDALFAYIGTDIRQPSTFLSAISNISSGFGDLTGTGLKLGFTAIVLTETADVAAYSGPRSGIDANGYFSYINDMENWDIQDTDDDNDHNDAVAPDLPFSTEAFIFSDTDVTPPYVLDIEVISSSILNVYFSEALTEISATHLENYVFTPNIGISEVIYDDETKAVTISHEGLFNGISTVLEISNLEDTSGNKMTSVYTSEGFFLNTSSPELLITEIMYNVPVDFDDDVEFLEILNNGDDEAQLGGIIVKDEGNFVFTFPEMILAPGATVLLATNKEVADTFYNAEFIDMVANSGNMLGNGGELLQIINTNDEVLFEVEYDDADLWDASADGSGPSLELINPDLEANDGSNWKASTTLVKNVDGVDIFASPGMYTPVVVATVSFTEQFVSQSENGGVFLVDVGLTDSTEDTARVSVTLIENLTNASVTDYVFADTVITFLPEGDLIQTISITLNDNSLEEMDKMIVLSLSDAENCLLGGNTDFVGYILDDEESAPVGANTLGMEYVGSYLVDVEGTAEIVAYDSSSQRLFVLNSEAVKVEVLDFSDPLNITEIAELDMSNYGAGATSVAVHDGIVAATVENGPDADGVVVLFDINGIEITNLLVGNLPDMVTFTPAGDYILIANEGQPADEYSVDPEGSISMIDISADIENVTQEDVLNINFNAFDQDSLALVNAGVRIFGLGSSVSQDLEPEFITISDDGSYAWISLQENNAIAVLNLETKTIEKFFPLGAKDHSLPANVLDVSDDTDDIIFSTHPVKGLFMPDAIANYTVDGVTYIVTANEGDQREYGVIDEDVSIGDGSYILDTEAFPHAEIMKKDYVLGRLAVSPYSGDTDGDGDFDEIYVFGGRSFSIWNSSTGALEYDSGSDFEKITANDSVYGELFNASNSNNNFKNRSDNKGPEPEGVTIATIGEKFYAFITLERTGGVMVYDITDPTAAFFETYINSRQLGDDEGGDLGPEGIIYITPASSPIDTAMVVVANEVSSTISIYYLKNVSNEVSSTENLAKLNFDELHIYPNPTASKIFFDQPTTFTIYDMSGVRIINAENKAFVDLSGIASGHYIVVTNDGKKAKLIIE</sequence>
<evidence type="ECO:0000313" key="4">
    <source>
        <dbReference type="EMBL" id="GLR18270.1"/>
    </source>
</evidence>
<dbReference type="Proteomes" id="UP001156666">
    <property type="component" value="Unassembled WGS sequence"/>
</dbReference>
<comment type="caution">
    <text evidence="4">The sequence shown here is derived from an EMBL/GenBank/DDBJ whole genome shotgun (WGS) entry which is preliminary data.</text>
</comment>
<dbReference type="Pfam" id="PF18962">
    <property type="entry name" value="Por_Secre_tail"/>
    <property type="match status" value="1"/>
</dbReference>
<evidence type="ECO:0000256" key="1">
    <source>
        <dbReference type="ARBA" id="ARBA00022729"/>
    </source>
</evidence>
<dbReference type="InterPro" id="IPR014755">
    <property type="entry name" value="Cu-Rt/internalin_Ig-like"/>
</dbReference>
<proteinExistence type="predicted"/>
<name>A0AA37WGY0_9BACT</name>
<gene>
    <name evidence="4" type="ORF">GCM10007940_28860</name>
</gene>
<accession>A0AA37WGY0</accession>
<evidence type="ECO:0000313" key="5">
    <source>
        <dbReference type="Proteomes" id="UP001156666"/>
    </source>
</evidence>
<dbReference type="InterPro" id="IPR015943">
    <property type="entry name" value="WD40/YVTN_repeat-like_dom_sf"/>
</dbReference>
<dbReference type="SUPFAM" id="SSF51004">
    <property type="entry name" value="C-terminal (heme d1) domain of cytochrome cd1-nitrite reductase"/>
    <property type="match status" value="1"/>
</dbReference>
<keyword evidence="5" id="KW-1185">Reference proteome</keyword>
<dbReference type="Pfam" id="PF00932">
    <property type="entry name" value="LTD"/>
    <property type="match status" value="1"/>
</dbReference>
<dbReference type="Gene3D" id="2.130.10.10">
    <property type="entry name" value="YVTN repeat-like/Quinoprotein amine dehydrogenase"/>
    <property type="match status" value="1"/>
</dbReference>
<dbReference type="InterPro" id="IPR026444">
    <property type="entry name" value="Secre_tail"/>
</dbReference>
<dbReference type="InterPro" id="IPR001322">
    <property type="entry name" value="Lamin_tail_dom"/>
</dbReference>
<dbReference type="PANTHER" id="PTHR46928">
    <property type="entry name" value="MESENCHYME-SPECIFIC CELL SURFACE GLYCOPROTEIN"/>
    <property type="match status" value="1"/>
</dbReference>
<reference evidence="4" key="1">
    <citation type="journal article" date="2014" name="Int. J. Syst. Evol. Microbiol.">
        <title>Complete genome sequence of Corynebacterium casei LMG S-19264T (=DSM 44701T), isolated from a smear-ripened cheese.</title>
        <authorList>
            <consortium name="US DOE Joint Genome Institute (JGI-PGF)"/>
            <person name="Walter F."/>
            <person name="Albersmeier A."/>
            <person name="Kalinowski J."/>
            <person name="Ruckert C."/>
        </authorList>
    </citation>
    <scope>NUCLEOTIDE SEQUENCE</scope>
    <source>
        <strain evidence="4">NBRC 108769</strain>
    </source>
</reference>
<dbReference type="Gene3D" id="2.60.40.1220">
    <property type="match status" value="1"/>
</dbReference>
<dbReference type="InterPro" id="IPR036415">
    <property type="entry name" value="Lamin_tail_dom_sf"/>
</dbReference>
<dbReference type="SUPFAM" id="SSF74853">
    <property type="entry name" value="Lamin A/C globular tail domain"/>
    <property type="match status" value="1"/>
</dbReference>
<dbReference type="NCBIfam" id="NF038117">
    <property type="entry name" value="choice_anch_I"/>
    <property type="match status" value="1"/>
</dbReference>
<protein>
    <recommendedName>
        <fullName evidence="3">LTD domain-containing protein</fullName>
    </recommendedName>
</protein>
<evidence type="ECO:0000259" key="3">
    <source>
        <dbReference type="PROSITE" id="PS51841"/>
    </source>
</evidence>
<reference evidence="4" key="2">
    <citation type="submission" date="2023-01" db="EMBL/GenBank/DDBJ databases">
        <title>Draft genome sequence of Portibacter lacus strain NBRC 108769.</title>
        <authorList>
            <person name="Sun Q."/>
            <person name="Mori K."/>
        </authorList>
    </citation>
    <scope>NUCLEOTIDE SEQUENCE</scope>
    <source>
        <strain evidence="4">NBRC 108769</strain>
    </source>
</reference>
<feature type="domain" description="LTD" evidence="3">
    <location>
        <begin position="311"/>
        <end position="497"/>
    </location>
</feature>
<dbReference type="RefSeq" id="WP_235293634.1">
    <property type="nucleotide sequence ID" value="NZ_BSOH01000020.1"/>
</dbReference>
<feature type="signal peptide" evidence="2">
    <location>
        <begin position="1"/>
        <end position="23"/>
    </location>
</feature>
<dbReference type="InterPro" id="IPR052956">
    <property type="entry name" value="Mesenchyme-surface_protein"/>
</dbReference>
<dbReference type="SUPFAM" id="SSF141072">
    <property type="entry name" value="CalX-like"/>
    <property type="match status" value="1"/>
</dbReference>
<dbReference type="NCBIfam" id="TIGR04183">
    <property type="entry name" value="Por_Secre_tail"/>
    <property type="match status" value="1"/>
</dbReference>
<dbReference type="Gene3D" id="2.60.40.2030">
    <property type="match status" value="1"/>
</dbReference>
<keyword evidence="1 2" id="KW-0732">Signal</keyword>
<dbReference type="Pfam" id="PF22494">
    <property type="entry name" value="choice_anch_I"/>
    <property type="match status" value="1"/>
</dbReference>
<dbReference type="InterPro" id="IPR055188">
    <property type="entry name" value="Choice_anch_I"/>
</dbReference>
<organism evidence="4 5">
    <name type="scientific">Portibacter lacus</name>
    <dbReference type="NCBI Taxonomy" id="1099794"/>
    <lineage>
        <taxon>Bacteria</taxon>
        <taxon>Pseudomonadati</taxon>
        <taxon>Bacteroidota</taxon>
        <taxon>Saprospiria</taxon>
        <taxon>Saprospirales</taxon>
        <taxon>Haliscomenobacteraceae</taxon>
        <taxon>Portibacter</taxon>
    </lineage>
</organism>
<dbReference type="EMBL" id="BSOH01000020">
    <property type="protein sequence ID" value="GLR18270.1"/>
    <property type="molecule type" value="Genomic_DNA"/>
</dbReference>
<feature type="chain" id="PRO_5041235686" description="LTD domain-containing protein" evidence="2">
    <location>
        <begin position="24"/>
        <end position="1187"/>
    </location>
</feature>
<dbReference type="InterPro" id="IPR011048">
    <property type="entry name" value="Haem_d1_sf"/>
</dbReference>
<dbReference type="InterPro" id="IPR038081">
    <property type="entry name" value="CalX-like_sf"/>
</dbReference>
<evidence type="ECO:0000256" key="2">
    <source>
        <dbReference type="SAM" id="SignalP"/>
    </source>
</evidence>
<dbReference type="PROSITE" id="PS51841">
    <property type="entry name" value="LTD"/>
    <property type="match status" value="1"/>
</dbReference>